<evidence type="ECO:0000313" key="1">
    <source>
        <dbReference type="EMBL" id="CAG8609578.1"/>
    </source>
</evidence>
<organism evidence="1 2">
    <name type="scientific">Cetraspora pellucida</name>
    <dbReference type="NCBI Taxonomy" id="1433469"/>
    <lineage>
        <taxon>Eukaryota</taxon>
        <taxon>Fungi</taxon>
        <taxon>Fungi incertae sedis</taxon>
        <taxon>Mucoromycota</taxon>
        <taxon>Glomeromycotina</taxon>
        <taxon>Glomeromycetes</taxon>
        <taxon>Diversisporales</taxon>
        <taxon>Gigasporaceae</taxon>
        <taxon>Cetraspora</taxon>
    </lineage>
</organism>
<protein>
    <submittedName>
        <fullName evidence="1">2988_t:CDS:1</fullName>
    </submittedName>
</protein>
<accession>A0ACA9MST6</accession>
<reference evidence="1" key="1">
    <citation type="submission" date="2021-06" db="EMBL/GenBank/DDBJ databases">
        <authorList>
            <person name="Kallberg Y."/>
            <person name="Tangrot J."/>
            <person name="Rosling A."/>
        </authorList>
    </citation>
    <scope>NUCLEOTIDE SEQUENCE</scope>
    <source>
        <strain evidence="1">28 12/20/2015</strain>
    </source>
</reference>
<sequence>MERNFQGEVKTLTVKRKTGRYYVLFSCNGIEARPLPKTAESVGIDVNLNRQSYLTLSNGIKYKHPQHYKKVEKVLEEAKLQLAKKWEKVVNQFKYFSRQVANELVRDYDRIAIENLKIESMVKNKILSKSIQQARWGILFQVISEAAEIATRRLVRVNPYNTTQRCSSCGELEPKLTLTVSLNSHLFKRLKSEIEPRQVSGFVEKAIAKELGAHDQQLEREQQKFVKKLIDGYQSNNWQNQYNDYSVVAPLTSEKEELQHIEVFEVLIEANKENGLDKKSKILLHRLLAIDKEERLIKKLGQVDSKI</sequence>
<proteinExistence type="predicted"/>
<gene>
    <name evidence="1" type="ORF">SPELUC_LOCUS7447</name>
</gene>
<keyword evidence="2" id="KW-1185">Reference proteome</keyword>
<evidence type="ECO:0000313" key="2">
    <source>
        <dbReference type="Proteomes" id="UP000789366"/>
    </source>
</evidence>
<comment type="caution">
    <text evidence="1">The sequence shown here is derived from an EMBL/GenBank/DDBJ whole genome shotgun (WGS) entry which is preliminary data.</text>
</comment>
<dbReference type="EMBL" id="CAJVPW010009845">
    <property type="protein sequence ID" value="CAG8609578.1"/>
    <property type="molecule type" value="Genomic_DNA"/>
</dbReference>
<dbReference type="Proteomes" id="UP000789366">
    <property type="component" value="Unassembled WGS sequence"/>
</dbReference>
<name>A0ACA9MST6_9GLOM</name>